<evidence type="ECO:0000313" key="2">
    <source>
        <dbReference type="Proteomes" id="UP000004478"/>
    </source>
</evidence>
<reference evidence="1 2" key="1">
    <citation type="journal article" date="2012" name="J. Bacteriol.">
        <title>Draft Genome Sequence of Cecembia lonarensis Strain LW9T, Isolated from Lonar Lake, a Haloalkaline Lake in India.</title>
        <authorList>
            <person name="Shivaji S."/>
            <person name="Ara S."/>
            <person name="Singh A."/>
            <person name="Pinnaka A.K."/>
        </authorList>
    </citation>
    <scope>NUCLEOTIDE SEQUENCE [LARGE SCALE GENOMIC DNA]</scope>
    <source>
        <strain evidence="1 2">LW9</strain>
    </source>
</reference>
<dbReference type="EMBL" id="AMGM01000008">
    <property type="protein sequence ID" value="EKB50473.1"/>
    <property type="molecule type" value="Genomic_DNA"/>
</dbReference>
<gene>
    <name evidence="1" type="ORF">B879_00855</name>
</gene>
<dbReference type="AlphaFoldDB" id="K1LJG6"/>
<comment type="caution">
    <text evidence="1">The sequence shown here is derived from an EMBL/GenBank/DDBJ whole genome shotgun (WGS) entry which is preliminary data.</text>
</comment>
<organism evidence="1 2">
    <name type="scientific">Cecembia lonarensis (strain CCUG 58316 / KCTC 22772 / LW9)</name>
    <dbReference type="NCBI Taxonomy" id="1225176"/>
    <lineage>
        <taxon>Bacteria</taxon>
        <taxon>Pseudomonadati</taxon>
        <taxon>Bacteroidota</taxon>
        <taxon>Cytophagia</taxon>
        <taxon>Cytophagales</taxon>
        <taxon>Cyclobacteriaceae</taxon>
        <taxon>Cecembia</taxon>
    </lineage>
</organism>
<sequence>MRKLWFLITAVFLSACDKPQTHLTSIESSLIAFWDFSEEIGEPRKSKSFKTAKSYSLLEGNGGIPMANEGPIEGTSAVIENERWFFIPRDSLGDLNIFGKDLEYLFQNGLFVKSSK</sequence>
<dbReference type="RefSeq" id="WP_009183899.1">
    <property type="nucleotide sequence ID" value="NZ_AMGM01000008.1"/>
</dbReference>
<evidence type="ECO:0008006" key="3">
    <source>
        <dbReference type="Google" id="ProtNLM"/>
    </source>
</evidence>
<protein>
    <recommendedName>
        <fullName evidence="3">Lipoprotein</fullName>
    </recommendedName>
</protein>
<name>K1LJG6_CECL9</name>
<evidence type="ECO:0000313" key="1">
    <source>
        <dbReference type="EMBL" id="EKB50473.1"/>
    </source>
</evidence>
<dbReference type="Proteomes" id="UP000004478">
    <property type="component" value="Unassembled WGS sequence"/>
</dbReference>
<dbReference type="PROSITE" id="PS51257">
    <property type="entry name" value="PROKAR_LIPOPROTEIN"/>
    <property type="match status" value="1"/>
</dbReference>
<proteinExistence type="predicted"/>
<accession>K1LJG6</accession>
<keyword evidence="2" id="KW-1185">Reference proteome</keyword>